<keyword evidence="1" id="KW-0812">Transmembrane</keyword>
<dbReference type="Pfam" id="PF00805">
    <property type="entry name" value="Pentapeptide"/>
    <property type="match status" value="3"/>
</dbReference>
<reference evidence="2" key="1">
    <citation type="submission" date="2017-07" db="EMBL/GenBank/DDBJ databases">
        <title>The cable genome - Insights into the physiology and evolution of filamentous bacteria capable of sulfide oxidation via long distance electron transfer.</title>
        <authorList>
            <person name="Thorup C."/>
            <person name="Bjerg J.T."/>
            <person name="Schreiber L."/>
            <person name="Nielsen L.P."/>
            <person name="Kjeldsen K.U."/>
            <person name="Boesen T."/>
            <person name="Boggild A."/>
            <person name="Meysman F."/>
            <person name="Geelhoed J."/>
            <person name="Schramm A."/>
        </authorList>
    </citation>
    <scope>NUCLEOTIDE SEQUENCE [LARGE SCALE GENOMIC DNA]</scope>
    <source>
        <strain evidence="2">GS</strain>
    </source>
</reference>
<keyword evidence="1" id="KW-0472">Membrane</keyword>
<protein>
    <submittedName>
        <fullName evidence="2">Uncharacterized protein YjbI</fullName>
    </submittedName>
</protein>
<gene>
    <name evidence="2" type="ORF">CDV28_10748</name>
</gene>
<evidence type="ECO:0000313" key="3">
    <source>
        <dbReference type="Proteomes" id="UP000316238"/>
    </source>
</evidence>
<dbReference type="Proteomes" id="UP000316238">
    <property type="component" value="Unassembled WGS sequence"/>
</dbReference>
<evidence type="ECO:0000256" key="1">
    <source>
        <dbReference type="SAM" id="Phobius"/>
    </source>
</evidence>
<dbReference type="PANTHER" id="PTHR14136:SF17">
    <property type="entry name" value="BTB_POZ DOMAIN-CONTAINING PROTEIN KCTD9"/>
    <property type="match status" value="1"/>
</dbReference>
<feature type="transmembrane region" description="Helical" evidence="1">
    <location>
        <begin position="93"/>
        <end position="116"/>
    </location>
</feature>
<dbReference type="EMBL" id="NQJD01000007">
    <property type="protein sequence ID" value="TAA75401.1"/>
    <property type="molecule type" value="Genomic_DNA"/>
</dbReference>
<dbReference type="PANTHER" id="PTHR14136">
    <property type="entry name" value="BTB_POZ DOMAIN-CONTAINING PROTEIN KCTD9"/>
    <property type="match status" value="1"/>
</dbReference>
<dbReference type="SUPFAM" id="SSF141571">
    <property type="entry name" value="Pentapeptide repeat-like"/>
    <property type="match status" value="1"/>
</dbReference>
<dbReference type="InterPro" id="IPR051082">
    <property type="entry name" value="Pentapeptide-BTB/POZ_domain"/>
</dbReference>
<name>A0A521G3E3_9BACT</name>
<organism evidence="2 3">
    <name type="scientific">Candidatus Electronema aureum</name>
    <dbReference type="NCBI Taxonomy" id="2005002"/>
    <lineage>
        <taxon>Bacteria</taxon>
        <taxon>Pseudomonadati</taxon>
        <taxon>Thermodesulfobacteriota</taxon>
        <taxon>Desulfobulbia</taxon>
        <taxon>Desulfobulbales</taxon>
        <taxon>Desulfobulbaceae</taxon>
        <taxon>Candidatus Electronema</taxon>
    </lineage>
</organism>
<keyword evidence="3" id="KW-1185">Reference proteome</keyword>
<dbReference type="Gene3D" id="2.160.20.80">
    <property type="entry name" value="E3 ubiquitin-protein ligase SopA"/>
    <property type="match status" value="2"/>
</dbReference>
<feature type="transmembrane region" description="Helical" evidence="1">
    <location>
        <begin position="122"/>
        <end position="148"/>
    </location>
</feature>
<comment type="caution">
    <text evidence="2">The sequence shown here is derived from an EMBL/GenBank/DDBJ whole genome shotgun (WGS) entry which is preliminary data.</text>
</comment>
<sequence>MANKEQLAILKQGVAAWNKWREENPDAKINLRGAKLDGLDLSGANFSKADIRGTNFNNTLLIMTNFSSSKLDLSFIGKALYVLLSSAVSIRNVVISLSFIFLFSFFAILISGLKLLPSSIDIIMISIITIIITVSLIIVITNFLYYFFHIDVLFSKEQDGKDYYLSTSFKDSDLTWAVFDKANIVFTNFSRAILTGVSFRKIVKLTKGVESKNNFEDTVISDHDVRELLIYSNAAGFFLKEKNLRGFNLVEFIIRNTDLRGTDLRQANLSRADITGAKLYNSARENWIIDDIHCDYVYWDEAGEQRTPPDRDFRPGEFEELYKQLPTFEYIFEQGFTPLDPLIMDRVVQAVNKRHKEFSLELVSFDKRGQPHATFTVCHLEHVEKAKQQIAAGYEESRIAPDQQAQLMAAVLGLIENQNKLIDKIPSSRGLEMGDTYNIHGGQIGAVGQSASASGNTFQQIIADLSRLHEEMQRSAKTPEQRAAADEVAKAEQAARQKNEPAMQRHLKNVGKFALACAKSIGTEALSEYLKKITLGI</sequence>
<dbReference type="AlphaFoldDB" id="A0A521G3E3"/>
<keyword evidence="1" id="KW-1133">Transmembrane helix</keyword>
<accession>A0A521G3E3</accession>
<evidence type="ECO:0000313" key="2">
    <source>
        <dbReference type="EMBL" id="TAA75401.1"/>
    </source>
</evidence>
<proteinExistence type="predicted"/>
<dbReference type="InterPro" id="IPR001646">
    <property type="entry name" value="5peptide_repeat"/>
</dbReference>